<sequence length="1055" mass="114140">MSLLPGTYPQVAHHIPGIDLSKFGVPTTQYRPPTAVQNESCLSQPSFAPAPKYGQELFVKQDFGSEIVTSFQKDAQDLRQVNAAQAGQIIELRQVNASQADQIIDLKIRNAVLENDLNHAVKDKENVVSTIGIVIQSITRGTSVTPTPQAVSVPDSNYFTSSSDSKIIAQNKEIERYRKAERSLRARISDLERDHEIRGRARERENDDGSMGRDHKFLRQSGWGENAHTIDSVIPPPKHHPGFAQAKKLSGPAASELMGSWAMDDASHSPTRRNSPIVKPVHDPAAADVGMCSLEDFLENNGLPAVVSTPSPTAQATRPSLFDVDRPIDEQIADFIKADAQFLNMPKPNVLKVGFRSEGAHRGADYDNMKPPEPLPPLRKRTDWQRPPPGAPNGPRGYRREEELPDYLKEAAFDRNGGLWNNFDDKNDAVKNHMRAAGRREARQVELFKYGIQYTPTEMDSNYFRTIHISNLPLGTDARDVLARIRGGDVLNVAVLNMGKIASDSVQARVVFKDEAAAMAYLSYVEKNPISFSAGDDGEPKVVEIALIETPTYPIAFRLARALSQQTRCIAVRRIPSSFSLNALEHNLACGSRWRAEGLVEMFIDEEGVLHLEFSSVSIAGGAWSILTTFNYYRGLECRWEKDPCSGDVEELAEGVIPRRPTYPANWNMLQPGEGIAAESTQAEGRKPLAALSKQKVDIPIFSGAKLQSSSWADEVNGELSETEVSPGPRGSSGQETGSSFSEPVESSNADTNSPISTTDATDVSKSGSTSSPTTVDADLSLLRAPNTNQLLAATTSKVESSTQDLPKPLVGLAGSKYASSVPSVTDISPPHRPTQAPTLGAGFAIASKLSYSPPRVNLSHLIASPPVSPPLGSQPSPIKKTTHHHIPEELSATGPDTTAAIAENTKVVTPPPQPQLFQWFQVASSNKKKRGYAATAQEAEAPTSRRITAESRAPDDVEGKEGGEDLVFIVSNPDEISLDDDDDNVKEQKEPGDEVSHGMDPLVKSAAGIKAGVLAHAPRGDEQAIIAANTDESTSTAAEREKQGGPAEACGAVH</sequence>
<dbReference type="EMBL" id="JH921477">
    <property type="protein sequence ID" value="EKD11939.1"/>
    <property type="molecule type" value="Genomic_DNA"/>
</dbReference>
<dbReference type="RefSeq" id="XP_007297798.1">
    <property type="nucleotide sequence ID" value="XM_007297736.1"/>
</dbReference>
<dbReference type="InParanoid" id="K1XHK2"/>
<gene>
    <name evidence="2" type="ORF">MBM_09909</name>
</gene>
<dbReference type="GeneID" id="18765844"/>
<feature type="compositionally biased region" description="Basic and acidic residues" evidence="1">
    <location>
        <begin position="361"/>
        <end position="370"/>
    </location>
</feature>
<name>K1XHK2_MARBU</name>
<accession>K1XHK2</accession>
<evidence type="ECO:0000256" key="1">
    <source>
        <dbReference type="SAM" id="MobiDB-lite"/>
    </source>
</evidence>
<feature type="compositionally biased region" description="Basic and acidic residues" evidence="1">
    <location>
        <begin position="986"/>
        <end position="998"/>
    </location>
</feature>
<proteinExistence type="predicted"/>
<feature type="compositionally biased region" description="Basic and acidic residues" evidence="1">
    <location>
        <begin position="948"/>
        <end position="964"/>
    </location>
</feature>
<feature type="region of interest" description="Disordered" evidence="1">
    <location>
        <begin position="932"/>
        <end position="1001"/>
    </location>
</feature>
<feature type="compositionally biased region" description="Polar residues" evidence="1">
    <location>
        <begin position="732"/>
        <end position="775"/>
    </location>
</feature>
<dbReference type="HOGENOM" id="CLU_290194_0_0_1"/>
<dbReference type="KEGG" id="mbe:MBM_09909"/>
<feature type="region of interest" description="Disordered" evidence="1">
    <location>
        <begin position="1028"/>
        <end position="1055"/>
    </location>
</feature>
<evidence type="ECO:0000313" key="3">
    <source>
        <dbReference type="Proteomes" id="UP000006753"/>
    </source>
</evidence>
<dbReference type="OrthoDB" id="5244622at2759"/>
<dbReference type="eggNOG" id="ENOG502ST9Y">
    <property type="taxonomic scope" value="Eukaryota"/>
</dbReference>
<feature type="region of interest" description="Disordered" evidence="1">
    <location>
        <begin position="361"/>
        <end position="400"/>
    </location>
</feature>
<reference evidence="2 3" key="1">
    <citation type="journal article" date="2012" name="BMC Genomics">
        <title>Sequencing the genome of Marssonina brunnea reveals fungus-poplar co-evolution.</title>
        <authorList>
            <person name="Zhu S."/>
            <person name="Cao Y.-Z."/>
            <person name="Jiang C."/>
            <person name="Tan B.-Y."/>
            <person name="Wang Z."/>
            <person name="Feng S."/>
            <person name="Zhang L."/>
            <person name="Su X.-H."/>
            <person name="Brejova B."/>
            <person name="Vinar T."/>
            <person name="Xu M."/>
            <person name="Wang M.-X."/>
            <person name="Zhang S.-G."/>
            <person name="Huang M.-R."/>
            <person name="Wu R."/>
            <person name="Zhou Y."/>
        </authorList>
    </citation>
    <scope>NUCLEOTIDE SEQUENCE [LARGE SCALE GENOMIC DNA]</scope>
    <source>
        <strain evidence="2 3">MB_m1</strain>
    </source>
</reference>
<dbReference type="AlphaFoldDB" id="K1XHK2"/>
<dbReference type="Proteomes" id="UP000006753">
    <property type="component" value="Unassembled WGS sequence"/>
</dbReference>
<keyword evidence="3" id="KW-1185">Reference proteome</keyword>
<organism evidence="2 3">
    <name type="scientific">Marssonina brunnea f. sp. multigermtubi (strain MB_m1)</name>
    <name type="common">Marssonina leaf spot fungus</name>
    <dbReference type="NCBI Taxonomy" id="1072389"/>
    <lineage>
        <taxon>Eukaryota</taxon>
        <taxon>Fungi</taxon>
        <taxon>Dikarya</taxon>
        <taxon>Ascomycota</taxon>
        <taxon>Pezizomycotina</taxon>
        <taxon>Leotiomycetes</taxon>
        <taxon>Helotiales</taxon>
        <taxon>Drepanopezizaceae</taxon>
        <taxon>Drepanopeziza</taxon>
    </lineage>
</organism>
<protein>
    <submittedName>
        <fullName evidence="2">Uncharacterized protein</fullName>
    </submittedName>
</protein>
<feature type="region of interest" description="Disordered" evidence="1">
    <location>
        <begin position="712"/>
        <end position="782"/>
    </location>
</feature>
<evidence type="ECO:0000313" key="2">
    <source>
        <dbReference type="EMBL" id="EKD11939.1"/>
    </source>
</evidence>